<keyword evidence="3" id="KW-1185">Reference proteome</keyword>
<dbReference type="OrthoDB" id="5852617at2759"/>
<proteinExistence type="predicted"/>
<name>A0A8J2Q8J9_9BILA</name>
<gene>
    <name evidence="2" type="ORF">CJOHNSTONI_LOCUS7649</name>
</gene>
<reference evidence="2" key="1">
    <citation type="submission" date="2021-09" db="EMBL/GenBank/DDBJ databases">
        <authorList>
            <consortium name="Pathogen Informatics"/>
        </authorList>
    </citation>
    <scope>NUCLEOTIDE SEQUENCE</scope>
</reference>
<accession>A0A8J2Q8J9</accession>
<organism evidence="2 3">
    <name type="scientific">Cercopithifilaria johnstoni</name>
    <dbReference type="NCBI Taxonomy" id="2874296"/>
    <lineage>
        <taxon>Eukaryota</taxon>
        <taxon>Metazoa</taxon>
        <taxon>Ecdysozoa</taxon>
        <taxon>Nematoda</taxon>
        <taxon>Chromadorea</taxon>
        <taxon>Rhabditida</taxon>
        <taxon>Spirurina</taxon>
        <taxon>Spiruromorpha</taxon>
        <taxon>Filarioidea</taxon>
        <taxon>Onchocercidae</taxon>
        <taxon>Cercopithifilaria</taxon>
    </lineage>
</organism>
<sequence>MIPMDPKPLSEDSTKGLKTSKNAGLTIHESNAVINESLEGLKPFWQNLKNEVRKIHKCDMTIPNLTKDLYQREKQLLNNKLHAIITNARIYKVATTQTSPSGEMIVADDPDSRSPITEERIIDLLNRQDSQLSIARISDLIMQKLTIAKTVKTDMKLFRRNMKDEKYATVLEITQYNS</sequence>
<feature type="region of interest" description="Disordered" evidence="1">
    <location>
        <begin position="1"/>
        <end position="22"/>
    </location>
</feature>
<dbReference type="EMBL" id="CAKAEH010001596">
    <property type="protein sequence ID" value="CAG9537889.1"/>
    <property type="molecule type" value="Genomic_DNA"/>
</dbReference>
<evidence type="ECO:0000256" key="1">
    <source>
        <dbReference type="SAM" id="MobiDB-lite"/>
    </source>
</evidence>
<dbReference type="AlphaFoldDB" id="A0A8J2Q8J9"/>
<evidence type="ECO:0000313" key="2">
    <source>
        <dbReference type="EMBL" id="CAG9537889.1"/>
    </source>
</evidence>
<comment type="caution">
    <text evidence="2">The sequence shown here is derived from an EMBL/GenBank/DDBJ whole genome shotgun (WGS) entry which is preliminary data.</text>
</comment>
<evidence type="ECO:0000313" key="3">
    <source>
        <dbReference type="Proteomes" id="UP000746747"/>
    </source>
</evidence>
<dbReference type="Proteomes" id="UP000746747">
    <property type="component" value="Unassembled WGS sequence"/>
</dbReference>
<protein>
    <submittedName>
        <fullName evidence="2">Uncharacterized protein</fullName>
    </submittedName>
</protein>